<dbReference type="InterPro" id="IPR057820">
    <property type="entry name" value="T4_y05I_C"/>
</dbReference>
<evidence type="ECO:0000259" key="2">
    <source>
        <dbReference type="Pfam" id="PF24449"/>
    </source>
</evidence>
<dbReference type="Pfam" id="PF24449">
    <property type="entry name" value="T4_y05I_N"/>
    <property type="match status" value="1"/>
</dbReference>
<evidence type="ECO:0000259" key="1">
    <source>
        <dbReference type="Pfam" id="PF24448"/>
    </source>
</evidence>
<reference evidence="3 4" key="1">
    <citation type="journal article" date="2014" name="Vet. Microbiol.">
        <title>A cocktail of in vitro efficient phages is not a guarantee for in vivo therapeutic results against avian colibacillosis.</title>
        <authorList>
            <person name="Tsonos J."/>
            <person name="Oosterik L.H."/>
            <person name="Tuntufye H.N."/>
            <person name="Klumpp J."/>
            <person name="Butaye P."/>
            <person name="De Greve H."/>
            <person name="Hernalsteens J.P."/>
            <person name="Lavigne R."/>
            <person name="Goddeeris B.M."/>
        </authorList>
    </citation>
    <scope>NUCLEOTIDE SEQUENCE [LARGE SCALE GENOMIC DNA]</scope>
</reference>
<dbReference type="RefSeq" id="YP_009056683.1">
    <property type="nucleotide sequence ID" value="NC_024794.1"/>
</dbReference>
<dbReference type="Proteomes" id="UP000027388">
    <property type="component" value="Segment"/>
</dbReference>
<evidence type="ECO:0000313" key="3">
    <source>
        <dbReference type="EMBL" id="AHV82800.1"/>
    </source>
</evidence>
<dbReference type="GeneID" id="20284247"/>
<sequence length="177" mass="20323">MKTVIETTELFGDLCIEKRGYVYVLTQEDDAATILPMELDKILKLNQSGRRREVINIGEDLQVRFYPGLYNAANIETEDECFSINNWKTFVTKVKELMESETAKKAKLQWAKCRNAFITNQDRPDYTTVLGVNPSYEDGDVVVIRQIDDLRQHIITLDKDEAVALKAYLDSIIPTLK</sequence>
<name>A0A067ZIX4_9CAUD</name>
<dbReference type="EMBL" id="KF562341">
    <property type="protein sequence ID" value="AHV82800.1"/>
    <property type="molecule type" value="Genomic_DNA"/>
</dbReference>
<feature type="domain" description="T4 y05I-like putative transcription factor N-terminal" evidence="2">
    <location>
        <begin position="3"/>
        <end position="102"/>
    </location>
</feature>
<keyword evidence="4" id="KW-1185">Reference proteome</keyword>
<gene>
    <name evidence="3" type="ORF">PhAPEC2_91</name>
</gene>
<organism evidence="3 4">
    <name type="scientific">Escherichia phage vB_EcoM_PhAPEC2</name>
    <dbReference type="NCBI Taxonomy" id="1391224"/>
    <lineage>
        <taxon>Viruses</taxon>
        <taxon>Duplodnaviria</taxon>
        <taxon>Heunggongvirae</taxon>
        <taxon>Uroviricota</taxon>
        <taxon>Caudoviricetes</taxon>
        <taxon>Pantevenvirales</taxon>
        <taxon>Straboviridae</taxon>
        <taxon>Tevenvirinae</taxon>
        <taxon>Mosigvirus</taxon>
        <taxon>Mosigvirus phapec2</taxon>
    </lineage>
</organism>
<protein>
    <submittedName>
        <fullName evidence="3">Uncharacterized protein</fullName>
    </submittedName>
</protein>
<dbReference type="Pfam" id="PF24448">
    <property type="entry name" value="T4_y05I_C"/>
    <property type="match status" value="1"/>
</dbReference>
<evidence type="ECO:0000313" key="4">
    <source>
        <dbReference type="Proteomes" id="UP000027388"/>
    </source>
</evidence>
<dbReference type="InterPro" id="IPR057819">
    <property type="entry name" value="T4_y05I_N"/>
</dbReference>
<feature type="domain" description="T4 y05I-like putative transcription factor C-terminal" evidence="1">
    <location>
        <begin position="107"/>
        <end position="176"/>
    </location>
</feature>
<accession>A0A067ZIX4</accession>
<dbReference type="KEGG" id="vg:20284247"/>
<proteinExistence type="predicted"/>